<dbReference type="Proteomes" id="UP000654345">
    <property type="component" value="Unassembled WGS sequence"/>
</dbReference>
<feature type="region of interest" description="Disordered" evidence="6">
    <location>
        <begin position="153"/>
        <end position="177"/>
    </location>
</feature>
<dbReference type="PANTHER" id="PTHR43304">
    <property type="entry name" value="PHYTOCHROME-LIKE PROTEIN CPH1"/>
    <property type="match status" value="1"/>
</dbReference>
<dbReference type="NCBIfam" id="TIGR00229">
    <property type="entry name" value="sensory_box"/>
    <property type="match status" value="1"/>
</dbReference>
<dbReference type="InterPro" id="IPR052162">
    <property type="entry name" value="Sensor_kinase/Photoreceptor"/>
</dbReference>
<name>A0ABQ3UT39_9CHLR</name>
<evidence type="ECO:0000256" key="4">
    <source>
        <dbReference type="ARBA" id="ARBA00022679"/>
    </source>
</evidence>
<reference evidence="8 9" key="1">
    <citation type="journal article" date="2021" name="Int. J. Syst. Evol. Microbiol.">
        <title>Reticulibacter mediterranei gen. nov., sp. nov., within the new family Reticulibacteraceae fam. nov., and Ktedonospora formicarum gen. nov., sp. nov., Ktedonobacter robiniae sp. nov., Dictyobacter formicarum sp. nov. and Dictyobacter arantiisoli sp. nov., belonging to the class Ktedonobacteria.</title>
        <authorList>
            <person name="Yabe S."/>
            <person name="Zheng Y."/>
            <person name="Wang C.M."/>
            <person name="Sakai Y."/>
            <person name="Abe K."/>
            <person name="Yokota A."/>
            <person name="Donadio S."/>
            <person name="Cavaletti L."/>
            <person name="Monciardini P."/>
        </authorList>
    </citation>
    <scope>NUCLEOTIDE SEQUENCE [LARGE SCALE GENOMIC DNA]</scope>
    <source>
        <strain evidence="8 9">SOSP1-30</strain>
    </source>
</reference>
<feature type="domain" description="PAC" evidence="7">
    <location>
        <begin position="80"/>
        <end position="132"/>
    </location>
</feature>
<dbReference type="EC" id="2.7.13.3" evidence="2"/>
<dbReference type="SUPFAM" id="SSF55785">
    <property type="entry name" value="PYP-like sensor domain (PAS domain)"/>
    <property type="match status" value="1"/>
</dbReference>
<proteinExistence type="predicted"/>
<evidence type="ECO:0000259" key="7">
    <source>
        <dbReference type="PROSITE" id="PS50113"/>
    </source>
</evidence>
<evidence type="ECO:0000256" key="5">
    <source>
        <dbReference type="ARBA" id="ARBA00022777"/>
    </source>
</evidence>
<keyword evidence="9" id="KW-1185">Reference proteome</keyword>
<keyword evidence="5" id="KW-0418">Kinase</keyword>
<accession>A0ABQ3UT39</accession>
<dbReference type="Gene3D" id="2.10.70.100">
    <property type="match status" value="1"/>
</dbReference>
<dbReference type="InterPro" id="IPR000700">
    <property type="entry name" value="PAS-assoc_C"/>
</dbReference>
<dbReference type="EMBL" id="BNJG01000001">
    <property type="protein sequence ID" value="GHO55610.1"/>
    <property type="molecule type" value="Genomic_DNA"/>
</dbReference>
<dbReference type="InterPro" id="IPR000014">
    <property type="entry name" value="PAS"/>
</dbReference>
<gene>
    <name evidence="8" type="ORF">KSB_40850</name>
</gene>
<dbReference type="PANTHER" id="PTHR43304:SF1">
    <property type="entry name" value="PAC DOMAIN-CONTAINING PROTEIN"/>
    <property type="match status" value="1"/>
</dbReference>
<dbReference type="InterPro" id="IPR013655">
    <property type="entry name" value="PAS_fold_3"/>
</dbReference>
<dbReference type="CDD" id="cd00130">
    <property type="entry name" value="PAS"/>
    <property type="match status" value="1"/>
</dbReference>
<protein>
    <recommendedName>
        <fullName evidence="2">histidine kinase</fullName>
        <ecNumber evidence="2">2.7.13.3</ecNumber>
    </recommendedName>
</protein>
<dbReference type="Gene3D" id="3.30.450.20">
    <property type="entry name" value="PAS domain"/>
    <property type="match status" value="1"/>
</dbReference>
<comment type="caution">
    <text evidence="8">The sequence shown here is derived from an EMBL/GenBank/DDBJ whole genome shotgun (WGS) entry which is preliminary data.</text>
</comment>
<evidence type="ECO:0000256" key="6">
    <source>
        <dbReference type="SAM" id="MobiDB-lite"/>
    </source>
</evidence>
<comment type="catalytic activity">
    <reaction evidence="1">
        <text>ATP + protein L-histidine = ADP + protein N-phospho-L-histidine.</text>
        <dbReference type="EC" id="2.7.13.3"/>
    </reaction>
</comment>
<evidence type="ECO:0000256" key="2">
    <source>
        <dbReference type="ARBA" id="ARBA00012438"/>
    </source>
</evidence>
<dbReference type="InterPro" id="IPR035965">
    <property type="entry name" value="PAS-like_dom_sf"/>
</dbReference>
<evidence type="ECO:0000313" key="8">
    <source>
        <dbReference type="EMBL" id="GHO55610.1"/>
    </source>
</evidence>
<dbReference type="PROSITE" id="PS50113">
    <property type="entry name" value="PAC"/>
    <property type="match status" value="1"/>
</dbReference>
<dbReference type="Pfam" id="PF08447">
    <property type="entry name" value="PAS_3"/>
    <property type="match status" value="1"/>
</dbReference>
<evidence type="ECO:0000313" key="9">
    <source>
        <dbReference type="Proteomes" id="UP000654345"/>
    </source>
</evidence>
<evidence type="ECO:0000256" key="1">
    <source>
        <dbReference type="ARBA" id="ARBA00000085"/>
    </source>
</evidence>
<dbReference type="RefSeq" id="WP_201372184.1">
    <property type="nucleotide sequence ID" value="NZ_BNJG01000001.1"/>
</dbReference>
<evidence type="ECO:0000256" key="3">
    <source>
        <dbReference type="ARBA" id="ARBA00022553"/>
    </source>
</evidence>
<sequence length="177" mass="20430">MNEAQIQLALEATRVGAWERDPRTDRLMCTPRARVLWGFPPDVPLSIRDLLAIVHSDDRERVARLHEKDRFERDRLDLQEGLEHRVIWLDGSLHWLSGGGQAIRDKQGRLVRQIGIVVEITDRKRAEEELRESELRFRRLMEANLIGAVLLPCPRPPQGHPRSKTPLLPGRNPARVL</sequence>
<organism evidence="8 9">
    <name type="scientific">Ktedonobacter robiniae</name>
    <dbReference type="NCBI Taxonomy" id="2778365"/>
    <lineage>
        <taxon>Bacteria</taxon>
        <taxon>Bacillati</taxon>
        <taxon>Chloroflexota</taxon>
        <taxon>Ktedonobacteria</taxon>
        <taxon>Ktedonobacterales</taxon>
        <taxon>Ktedonobacteraceae</taxon>
        <taxon>Ktedonobacter</taxon>
    </lineage>
</organism>
<keyword evidence="4" id="KW-0808">Transferase</keyword>
<keyword evidence="3" id="KW-0597">Phosphoprotein</keyword>